<dbReference type="PIRSF" id="PIRSF000883">
    <property type="entry name" value="Pesterase_MJ0912"/>
    <property type="match status" value="1"/>
</dbReference>
<keyword evidence="4" id="KW-1185">Reference proteome</keyword>
<dbReference type="Pfam" id="PF12850">
    <property type="entry name" value="Metallophos_2"/>
    <property type="match status" value="1"/>
</dbReference>
<dbReference type="EMBL" id="JBHTOH010000093">
    <property type="protein sequence ID" value="MFD1412076.1"/>
    <property type="molecule type" value="Genomic_DNA"/>
</dbReference>
<dbReference type="Gene3D" id="3.60.21.10">
    <property type="match status" value="1"/>
</dbReference>
<dbReference type="InterPro" id="IPR024654">
    <property type="entry name" value="Calcineurin-like_PHP_lpxH"/>
</dbReference>
<organism evidence="3 4">
    <name type="scientific">Lapidilactobacillus gannanensis</name>
    <dbReference type="NCBI Taxonomy" id="2486002"/>
    <lineage>
        <taxon>Bacteria</taxon>
        <taxon>Bacillati</taxon>
        <taxon>Bacillota</taxon>
        <taxon>Bacilli</taxon>
        <taxon>Lactobacillales</taxon>
        <taxon>Lactobacillaceae</taxon>
        <taxon>Lapidilactobacillus</taxon>
    </lineage>
</organism>
<dbReference type="PANTHER" id="PTHR42850">
    <property type="entry name" value="METALLOPHOSPHOESTERASE"/>
    <property type="match status" value="1"/>
</dbReference>
<evidence type="ECO:0000313" key="3">
    <source>
        <dbReference type="EMBL" id="MFD1412076.1"/>
    </source>
</evidence>
<dbReference type="PANTHER" id="PTHR42850:SF2">
    <property type="entry name" value="BLL5683 PROTEIN"/>
    <property type="match status" value="1"/>
</dbReference>
<gene>
    <name evidence="3" type="ORF">ACFQ4R_10845</name>
</gene>
<dbReference type="InterPro" id="IPR011152">
    <property type="entry name" value="Pesterase_MJ0912"/>
</dbReference>
<dbReference type="InterPro" id="IPR050126">
    <property type="entry name" value="Ap4A_hydrolase"/>
</dbReference>
<reference evidence="4" key="1">
    <citation type="journal article" date="2019" name="Int. J. Syst. Evol. Microbiol.">
        <title>The Global Catalogue of Microorganisms (GCM) 10K type strain sequencing project: providing services to taxonomists for standard genome sequencing and annotation.</title>
        <authorList>
            <consortium name="The Broad Institute Genomics Platform"/>
            <consortium name="The Broad Institute Genome Sequencing Center for Infectious Disease"/>
            <person name="Wu L."/>
            <person name="Ma J."/>
        </authorList>
    </citation>
    <scope>NUCLEOTIDE SEQUENCE [LARGE SCALE GENOMIC DNA]</scope>
    <source>
        <strain evidence="4">CCM 8937</strain>
    </source>
</reference>
<evidence type="ECO:0000256" key="1">
    <source>
        <dbReference type="ARBA" id="ARBA00008950"/>
    </source>
</evidence>
<evidence type="ECO:0000259" key="2">
    <source>
        <dbReference type="Pfam" id="PF12850"/>
    </source>
</evidence>
<protein>
    <submittedName>
        <fullName evidence="3">Metallophosphoesterase family protein</fullName>
    </submittedName>
</protein>
<accession>A0ABW4BQV8</accession>
<dbReference type="InterPro" id="IPR029052">
    <property type="entry name" value="Metallo-depent_PP-like"/>
</dbReference>
<evidence type="ECO:0000313" key="4">
    <source>
        <dbReference type="Proteomes" id="UP001597191"/>
    </source>
</evidence>
<proteinExistence type="inferred from homology"/>
<dbReference type="SUPFAM" id="SSF56300">
    <property type="entry name" value="Metallo-dependent phosphatases"/>
    <property type="match status" value="1"/>
</dbReference>
<sequence length="295" mass="33720">MQQRIALISDVHGNQTALTAVLADAERQGATEYWYLGDLLMPGPGTNSLFELLNQVNLTVLLKGNWDNFIFEMTNLGSATVDLTNTQDVYIAALVQYVKQTLKPAYYRQLDQAPIQQMIQRAGLTFSLTHNLPLRNYGHQLLPFQEQANFNRLFSEAPKTKNRVDIAIYGHTHHQIMRTSQTDQLVINPGSIGQPYSAWPRLFTDHRSQYALLSLDEQGYDGLEFRKVSYDLTAELKIARQQKLPYFELYQQVCETGLASTHNPVALDQLNQRYGYVAQVHQFLQQLDQQLNVNK</sequence>
<dbReference type="RefSeq" id="WP_125648520.1">
    <property type="nucleotide sequence ID" value="NZ_JBHTOH010000093.1"/>
</dbReference>
<comment type="caution">
    <text evidence="3">The sequence shown here is derived from an EMBL/GenBank/DDBJ whole genome shotgun (WGS) entry which is preliminary data.</text>
</comment>
<comment type="similarity">
    <text evidence="1">Belongs to the metallophosphoesterase superfamily. YfcE family.</text>
</comment>
<feature type="domain" description="Calcineurin-like phosphoesterase" evidence="2">
    <location>
        <begin position="4"/>
        <end position="216"/>
    </location>
</feature>
<dbReference type="Proteomes" id="UP001597191">
    <property type="component" value="Unassembled WGS sequence"/>
</dbReference>
<name>A0ABW4BQV8_9LACO</name>